<dbReference type="OrthoDB" id="1861887at2"/>
<keyword evidence="4" id="KW-1185">Reference proteome</keyword>
<evidence type="ECO:0000256" key="1">
    <source>
        <dbReference type="ARBA" id="ARBA00038283"/>
    </source>
</evidence>
<sequence length="342" mass="39183">MVKQIKTTPIKTPSLAPSKKFTSDSYDLITQNKPINDISRLNSKQGTTNLLSTQIIKSGDITATISDAKEGNSFTPTEAIIFDYMLAQHTRSNNENSRTISFSVTEYMNDRNLKDRRNAKHQLDKGLKTFLRTTLAYSGMKRPNGKGKRPKDVDAFDGINILTSAHRTPDGIVTVSFSPEFNDIITKRGLVMPYAKAIYQINPQKHPHAYYIVHKMQEQKRIAYGEPNADRLRISTLLKAIPSLPTYEEVKKTNRNYSGRIIEPFFRDLGDTPQVQQIFKDYAFLDPDGQPFTKDTYDNLSYDQFINSMLVVTSWIDYPEESVKRWKENQKKHIDNAKKSKK</sequence>
<accession>A0A511DWS9</accession>
<evidence type="ECO:0000313" key="3">
    <source>
        <dbReference type="EMBL" id="GEL29285.1"/>
    </source>
</evidence>
<dbReference type="Proteomes" id="UP000321893">
    <property type="component" value="Unassembled WGS sequence"/>
</dbReference>
<feature type="domain" description="Initiator Rep protein WH1" evidence="2">
    <location>
        <begin position="73"/>
        <end position="186"/>
    </location>
</feature>
<dbReference type="GO" id="GO:0003887">
    <property type="term" value="F:DNA-directed DNA polymerase activity"/>
    <property type="evidence" value="ECO:0007669"/>
    <property type="project" value="InterPro"/>
</dbReference>
<protein>
    <recommendedName>
        <fullName evidence="2">Initiator Rep protein WH1 domain-containing protein</fullName>
    </recommendedName>
</protein>
<proteinExistence type="inferred from homology"/>
<dbReference type="Pfam" id="PF01051">
    <property type="entry name" value="Rep3_N"/>
    <property type="match status" value="1"/>
</dbReference>
<gene>
    <name evidence="3" type="ORF">LKE01_21050</name>
</gene>
<dbReference type="RefSeq" id="WP_054769801.1">
    <property type="nucleotide sequence ID" value="NZ_BJVK01000043.1"/>
</dbReference>
<dbReference type="STRING" id="1423764.FC95_GL001069"/>
<organism evidence="3 4">
    <name type="scientific">Lentilactobacillus kefiri</name>
    <name type="common">Lactobacillus kefiri</name>
    <dbReference type="NCBI Taxonomy" id="33962"/>
    <lineage>
        <taxon>Bacteria</taxon>
        <taxon>Bacillati</taxon>
        <taxon>Bacillota</taxon>
        <taxon>Bacilli</taxon>
        <taxon>Lactobacillales</taxon>
        <taxon>Lactobacillaceae</taxon>
        <taxon>Lentilactobacillus</taxon>
    </lineage>
</organism>
<evidence type="ECO:0000259" key="2">
    <source>
        <dbReference type="Pfam" id="PF01051"/>
    </source>
</evidence>
<dbReference type="EMBL" id="BJVK01000043">
    <property type="protein sequence ID" value="GEL29285.1"/>
    <property type="molecule type" value="Genomic_DNA"/>
</dbReference>
<name>A0A511DWS9_LENKE</name>
<comment type="caution">
    <text evidence="3">The sequence shown here is derived from an EMBL/GenBank/DDBJ whole genome shotgun (WGS) entry which is preliminary data.</text>
</comment>
<dbReference type="InterPro" id="IPR000525">
    <property type="entry name" value="Initiator_Rep_WH1"/>
</dbReference>
<evidence type="ECO:0000313" key="4">
    <source>
        <dbReference type="Proteomes" id="UP000321893"/>
    </source>
</evidence>
<dbReference type="AlphaFoldDB" id="A0A511DWS9"/>
<reference evidence="3" key="1">
    <citation type="submission" date="2019-07" db="EMBL/GenBank/DDBJ databases">
        <title>Whole genome shotgun sequence of Lactobacillus kefiri NBRC 15888.</title>
        <authorList>
            <person name="Hosoyama A."/>
            <person name="Uohara A."/>
            <person name="Ohji S."/>
            <person name="Ichikawa N."/>
        </authorList>
    </citation>
    <scope>NUCLEOTIDE SEQUENCE [LARGE SCALE GENOMIC DNA]</scope>
    <source>
        <strain evidence="3">NBRC 15888</strain>
    </source>
</reference>
<dbReference type="GO" id="GO:0006270">
    <property type="term" value="P:DNA replication initiation"/>
    <property type="evidence" value="ECO:0007669"/>
    <property type="project" value="InterPro"/>
</dbReference>
<comment type="similarity">
    <text evidence="1">Belongs to the initiator RepB protein family.</text>
</comment>